<dbReference type="Pfam" id="PF20149">
    <property type="entry name" value="DUF6532"/>
    <property type="match status" value="1"/>
</dbReference>
<sequence>MAGSQQKGISAAPVSSRPKRQTAQDLLDHPNPHSAWGKKKSRAETAAEKANEQGALGRSKQKNVTNPGGIKRHAVAPDKPEHVQKRVRTDPPVTSHERQNDPAQLSQAKEKRRKYLPAAINMVSDDESDEEDDSDDRNAVASAPPQRTIQRRQDNEMDSEVEDDDTSRAQELDEEDEGAVSEFDEEDTLVDPAHLFDESVVIKGPHNKVNNLTKRSKHSRSASRTEESEDDNDHCTGRRRLEDDHAGPPTTDDDDVDDVDGDDHHSEEDEIDGDVGSEELQAEISARNRARGREITAKRRQAVGRKLAQEKPVITASKRGGKTNQRNPSEPSDGSDNEGKTIWLKRTTIKLSYQGSTARVNIKEQSGSIRGVIRRALDLGEIYLILGIPRTAELTADNAASMVTPFSTAGLHSLAITALITAAEEHGFNTEGDVVERLTSGSEKSYIKPLRTHVFHRLGIERGSILGKITSALPSIIKIDKTRKAKLAVLLAKNNYMYPLKEGTVDKFLTTKMYQSEIVLESLKIGFSGLDSIHIPKMYECPHPDFPQERELPPEIVALAATTAYATLQHLLYDGAGNATDFSTPTLQSIYQGHMVRLLEWKRRFPRQAHRFLHEQYKTIIGVGGGVVGDQTTEDIIGEVDWDNMIESEDEAVDTAPAAAA</sequence>
<dbReference type="Proteomes" id="UP000054270">
    <property type="component" value="Unassembled WGS sequence"/>
</dbReference>
<evidence type="ECO:0000313" key="4">
    <source>
        <dbReference type="Proteomes" id="UP000054270"/>
    </source>
</evidence>
<feature type="compositionally biased region" description="Acidic residues" evidence="1">
    <location>
        <begin position="251"/>
        <end position="261"/>
    </location>
</feature>
<accession>A0A0D2NZN9</accession>
<organism evidence="3 4">
    <name type="scientific">Hypholoma sublateritium (strain FD-334 SS-4)</name>
    <dbReference type="NCBI Taxonomy" id="945553"/>
    <lineage>
        <taxon>Eukaryota</taxon>
        <taxon>Fungi</taxon>
        <taxon>Dikarya</taxon>
        <taxon>Basidiomycota</taxon>
        <taxon>Agaricomycotina</taxon>
        <taxon>Agaricomycetes</taxon>
        <taxon>Agaricomycetidae</taxon>
        <taxon>Agaricales</taxon>
        <taxon>Agaricineae</taxon>
        <taxon>Strophariaceae</taxon>
        <taxon>Hypholoma</taxon>
    </lineage>
</organism>
<keyword evidence="4" id="KW-1185">Reference proteome</keyword>
<feature type="domain" description="DUF6532" evidence="2">
    <location>
        <begin position="414"/>
        <end position="601"/>
    </location>
</feature>
<feature type="compositionally biased region" description="Acidic residues" evidence="1">
    <location>
        <begin position="156"/>
        <end position="165"/>
    </location>
</feature>
<dbReference type="OrthoDB" id="2961462at2759"/>
<dbReference type="AlphaFoldDB" id="A0A0D2NZN9"/>
<feature type="compositionally biased region" description="Acidic residues" evidence="1">
    <location>
        <begin position="172"/>
        <end position="189"/>
    </location>
</feature>
<evidence type="ECO:0000256" key="1">
    <source>
        <dbReference type="SAM" id="MobiDB-lite"/>
    </source>
</evidence>
<gene>
    <name evidence="3" type="ORF">HYPSUDRAFT_59660</name>
</gene>
<protein>
    <recommendedName>
        <fullName evidence="2">DUF6532 domain-containing protein</fullName>
    </recommendedName>
</protein>
<name>A0A0D2NZN9_HYPSF</name>
<proteinExistence type="predicted"/>
<feature type="compositionally biased region" description="Basic and acidic residues" evidence="1">
    <location>
        <begin position="233"/>
        <end position="246"/>
    </location>
</feature>
<dbReference type="OMA" id="DANDIPQ"/>
<feature type="compositionally biased region" description="Basic and acidic residues" evidence="1">
    <location>
        <begin position="75"/>
        <end position="100"/>
    </location>
</feature>
<evidence type="ECO:0000313" key="3">
    <source>
        <dbReference type="EMBL" id="KJA13895.1"/>
    </source>
</evidence>
<evidence type="ECO:0000259" key="2">
    <source>
        <dbReference type="Pfam" id="PF20149"/>
    </source>
</evidence>
<feature type="compositionally biased region" description="Acidic residues" evidence="1">
    <location>
        <begin position="124"/>
        <end position="135"/>
    </location>
</feature>
<feature type="compositionally biased region" description="Acidic residues" evidence="1">
    <location>
        <begin position="268"/>
        <end position="281"/>
    </location>
</feature>
<reference evidence="4" key="1">
    <citation type="submission" date="2014-04" db="EMBL/GenBank/DDBJ databases">
        <title>Evolutionary Origins and Diversification of the Mycorrhizal Mutualists.</title>
        <authorList>
            <consortium name="DOE Joint Genome Institute"/>
            <consortium name="Mycorrhizal Genomics Consortium"/>
            <person name="Kohler A."/>
            <person name="Kuo A."/>
            <person name="Nagy L.G."/>
            <person name="Floudas D."/>
            <person name="Copeland A."/>
            <person name="Barry K.W."/>
            <person name="Cichocki N."/>
            <person name="Veneault-Fourrey C."/>
            <person name="LaButti K."/>
            <person name="Lindquist E.A."/>
            <person name="Lipzen A."/>
            <person name="Lundell T."/>
            <person name="Morin E."/>
            <person name="Murat C."/>
            <person name="Riley R."/>
            <person name="Ohm R."/>
            <person name="Sun H."/>
            <person name="Tunlid A."/>
            <person name="Henrissat B."/>
            <person name="Grigoriev I.V."/>
            <person name="Hibbett D.S."/>
            <person name="Martin F."/>
        </authorList>
    </citation>
    <scope>NUCLEOTIDE SEQUENCE [LARGE SCALE GENOMIC DNA]</scope>
    <source>
        <strain evidence="4">FD-334 SS-4</strain>
    </source>
</reference>
<dbReference type="InterPro" id="IPR045341">
    <property type="entry name" value="DUF6532"/>
</dbReference>
<feature type="compositionally biased region" description="Polar residues" evidence="1">
    <location>
        <begin position="322"/>
        <end position="334"/>
    </location>
</feature>
<feature type="compositionally biased region" description="Basic and acidic residues" evidence="1">
    <location>
        <begin position="42"/>
        <end position="51"/>
    </location>
</feature>
<dbReference type="STRING" id="945553.A0A0D2NZN9"/>
<dbReference type="EMBL" id="KN817707">
    <property type="protein sequence ID" value="KJA13895.1"/>
    <property type="molecule type" value="Genomic_DNA"/>
</dbReference>
<feature type="region of interest" description="Disordered" evidence="1">
    <location>
        <begin position="1"/>
        <end position="341"/>
    </location>
</feature>